<dbReference type="InterPro" id="IPR054353">
    <property type="entry name" value="IstA-like_C"/>
</dbReference>
<keyword evidence="4" id="KW-1185">Reference proteome</keyword>
<gene>
    <name evidence="3" type="ORF">FLACOL7796_02749</name>
</gene>
<evidence type="ECO:0000313" key="3">
    <source>
        <dbReference type="EMBL" id="CAA9199493.1"/>
    </source>
</evidence>
<evidence type="ECO:0000313" key="4">
    <source>
        <dbReference type="Proteomes" id="UP000474567"/>
    </source>
</evidence>
<dbReference type="Proteomes" id="UP000474567">
    <property type="component" value="Unassembled WGS sequence"/>
</dbReference>
<dbReference type="SUPFAM" id="SSF53098">
    <property type="entry name" value="Ribonuclease H-like"/>
    <property type="match status" value="1"/>
</dbReference>
<protein>
    <submittedName>
        <fullName evidence="3">IS21 family transposase ISPpu7</fullName>
    </submittedName>
</protein>
<dbReference type="NCBIfam" id="NF033546">
    <property type="entry name" value="transpos_IS21"/>
    <property type="match status" value="1"/>
</dbReference>
<reference evidence="3 4" key="1">
    <citation type="submission" date="2020-02" db="EMBL/GenBank/DDBJ databases">
        <authorList>
            <person name="Criscuolo A."/>
        </authorList>
    </citation>
    <scope>NUCLEOTIDE SEQUENCE [LARGE SCALE GENOMIC DNA]</scope>
    <source>
        <strain evidence="3">CECT7796</strain>
    </source>
</reference>
<evidence type="ECO:0000256" key="1">
    <source>
        <dbReference type="ARBA" id="ARBA00009277"/>
    </source>
</evidence>
<organism evidence="3 4">
    <name type="scientific">Flavobacterium collinsii</name>
    <dbReference type="NCBI Taxonomy" id="1114861"/>
    <lineage>
        <taxon>Bacteria</taxon>
        <taxon>Pseudomonadati</taxon>
        <taxon>Bacteroidota</taxon>
        <taxon>Flavobacteriia</taxon>
        <taxon>Flavobacteriales</taxon>
        <taxon>Flavobacteriaceae</taxon>
        <taxon>Flavobacterium</taxon>
    </lineage>
</organism>
<dbReference type="InterPro" id="IPR001584">
    <property type="entry name" value="Integrase_cat-core"/>
</dbReference>
<dbReference type="EMBL" id="CADCST010000091">
    <property type="protein sequence ID" value="CAA9199493.1"/>
    <property type="molecule type" value="Genomic_DNA"/>
</dbReference>
<proteinExistence type="inferred from homology"/>
<dbReference type="Pfam" id="PF22483">
    <property type="entry name" value="Mu-transpos_C_2"/>
    <property type="match status" value="1"/>
</dbReference>
<dbReference type="PANTHER" id="PTHR35004">
    <property type="entry name" value="TRANSPOSASE RV3428C-RELATED"/>
    <property type="match status" value="1"/>
</dbReference>
<feature type="domain" description="Integrase catalytic" evidence="2">
    <location>
        <begin position="3"/>
        <end position="198"/>
    </location>
</feature>
<dbReference type="PROSITE" id="PS50994">
    <property type="entry name" value="INTEGRASE"/>
    <property type="match status" value="1"/>
</dbReference>
<name>A0ABN7ENU8_9FLAO</name>
<comment type="caution">
    <text evidence="3">The sequence shown here is derived from an EMBL/GenBank/DDBJ whole genome shotgun (WGS) entry which is preliminary data.</text>
</comment>
<dbReference type="InterPro" id="IPR012337">
    <property type="entry name" value="RNaseH-like_sf"/>
</dbReference>
<dbReference type="Gene3D" id="3.30.420.10">
    <property type="entry name" value="Ribonuclease H-like superfamily/Ribonuclease H"/>
    <property type="match status" value="1"/>
</dbReference>
<dbReference type="InterPro" id="IPR036397">
    <property type="entry name" value="RNaseH_sf"/>
</dbReference>
<accession>A0ABN7ENU8</accession>
<dbReference type="PANTHER" id="PTHR35004:SF8">
    <property type="entry name" value="TRANSPOSASE RV3428C-RELATED"/>
    <property type="match status" value="1"/>
</dbReference>
<comment type="similarity">
    <text evidence="1">Belongs to the transposase IS21/IS408/IS1162 family.</text>
</comment>
<sequence>MHMNHKAGDKMYVDYAEKTLSIIDIDTGEVKEVHFFVAILGASQYTYAEASMSQQKENFVDSVENAMRFFEGAPAAIVPDNLKSAVIKSSRFEPTINETLTDLAEHYETTILPARAYRPRDKSLLEGAVKILYRRIYVTLKETKFFSLEELNQQIWDLLDSHNNRKLTGRPYSRFELFLEDEKEKLRPLPQDRFEIKYQSFATVMQNGHVQLSQDKNYYSVPYQYVKKKAKLLYTKSTVEIYYKYNRIAVNPRNYKPYVYTTTPEHLASTHQFVAQWSAARFIEWANNIDESVGEYIIQIIESRNHPEQAYKSCLGILNFEKKVGRQ</sequence>
<evidence type="ECO:0000259" key="2">
    <source>
        <dbReference type="PROSITE" id="PS50994"/>
    </source>
</evidence>